<dbReference type="Proteomes" id="UP000094068">
    <property type="component" value="Unassembled WGS sequence"/>
</dbReference>
<keyword evidence="1" id="KW-0472">Membrane</keyword>
<dbReference type="Pfam" id="PF09945">
    <property type="entry name" value="DUF2177"/>
    <property type="match status" value="1"/>
</dbReference>
<name>A0A1E5GNI0_9ENTE</name>
<keyword evidence="3" id="KW-1185">Reference proteome</keyword>
<feature type="transmembrane region" description="Helical" evidence="1">
    <location>
        <begin position="110"/>
        <end position="128"/>
    </location>
</feature>
<accession>A0A1E5GNI0</accession>
<dbReference type="AlphaFoldDB" id="A0A1E5GNI0"/>
<feature type="transmembrane region" description="Helical" evidence="1">
    <location>
        <begin position="71"/>
        <end position="90"/>
    </location>
</feature>
<comment type="caution">
    <text evidence="2">The sequence shown here is derived from an EMBL/GenBank/DDBJ whole genome shotgun (WGS) entry which is preliminary data.</text>
</comment>
<feature type="transmembrane region" description="Helical" evidence="1">
    <location>
        <begin position="7"/>
        <end position="25"/>
    </location>
</feature>
<evidence type="ECO:0008006" key="4">
    <source>
        <dbReference type="Google" id="ProtNLM"/>
    </source>
</evidence>
<proteinExistence type="predicted"/>
<dbReference type="EMBL" id="MIJZ01000001">
    <property type="protein sequence ID" value="OEG13780.1"/>
    <property type="molecule type" value="Genomic_DNA"/>
</dbReference>
<keyword evidence="1" id="KW-1133">Transmembrane helix</keyword>
<dbReference type="RefSeq" id="WP_069644839.1">
    <property type="nucleotide sequence ID" value="NZ_MIJZ01000001.1"/>
</dbReference>
<reference evidence="3" key="1">
    <citation type="submission" date="2016-09" db="EMBL/GenBank/DDBJ databases">
        <authorList>
            <person name="Gulvik C.A."/>
        </authorList>
    </citation>
    <scope>NUCLEOTIDE SEQUENCE [LARGE SCALE GENOMIC DNA]</scope>
    <source>
        <strain evidence="3">DSM 23328</strain>
    </source>
</reference>
<evidence type="ECO:0000313" key="3">
    <source>
        <dbReference type="Proteomes" id="UP000094068"/>
    </source>
</evidence>
<evidence type="ECO:0000313" key="2">
    <source>
        <dbReference type="EMBL" id="OEG13780.1"/>
    </source>
</evidence>
<sequence>MNHYVKLFSVAAVAFLALDFIWLLFIAKKIYQDYLGYLLGPTKIIPAAVFYILYLIGILFFVIYPAIEKESLIYAISAGALLGVLCYGTYDLTNLSTIKDWPLFVTVIDLVWGGFVTAATCGITVFVAQHFNWR</sequence>
<keyword evidence="1" id="KW-0812">Transmembrane</keyword>
<dbReference type="OrthoDB" id="166547at2"/>
<dbReference type="STRING" id="903984.BCR21_01965"/>
<gene>
    <name evidence="2" type="ORF">BCR21_01965</name>
</gene>
<evidence type="ECO:0000256" key="1">
    <source>
        <dbReference type="SAM" id="Phobius"/>
    </source>
</evidence>
<organism evidence="2 3">
    <name type="scientific">Enterococcus ureasiticus</name>
    <dbReference type="NCBI Taxonomy" id="903984"/>
    <lineage>
        <taxon>Bacteria</taxon>
        <taxon>Bacillati</taxon>
        <taxon>Bacillota</taxon>
        <taxon>Bacilli</taxon>
        <taxon>Lactobacillales</taxon>
        <taxon>Enterococcaceae</taxon>
        <taxon>Enterococcus</taxon>
    </lineage>
</organism>
<feature type="transmembrane region" description="Helical" evidence="1">
    <location>
        <begin position="45"/>
        <end position="64"/>
    </location>
</feature>
<dbReference type="InterPro" id="IPR018687">
    <property type="entry name" value="DUF2177_membr"/>
</dbReference>
<protein>
    <recommendedName>
        <fullName evidence="4">DUF2177 domain-containing protein</fullName>
    </recommendedName>
</protein>